<organism evidence="7 8">
    <name type="scientific">Dictyostelium purpureum</name>
    <name type="common">Slime mold</name>
    <dbReference type="NCBI Taxonomy" id="5786"/>
    <lineage>
        <taxon>Eukaryota</taxon>
        <taxon>Amoebozoa</taxon>
        <taxon>Evosea</taxon>
        <taxon>Eumycetozoa</taxon>
        <taxon>Dictyostelia</taxon>
        <taxon>Dictyosteliales</taxon>
        <taxon>Dictyosteliaceae</taxon>
        <taxon>Dictyostelium</taxon>
    </lineage>
</organism>
<dbReference type="GO" id="GO:0046982">
    <property type="term" value="F:protein heterodimerization activity"/>
    <property type="evidence" value="ECO:0007669"/>
    <property type="project" value="InterPro"/>
</dbReference>
<dbReference type="VEuPathDB" id="AmoebaDB:DICPUDRAFT_11975"/>
<dbReference type="PANTHER" id="PTHR12264">
    <property type="entry name" value="TRANSCRIPTION INITIATION FACTOR TFIID SUBUNIT 12"/>
    <property type="match status" value="1"/>
</dbReference>
<dbReference type="AlphaFoldDB" id="F0ZNY8"/>
<dbReference type="FunFam" id="1.10.20.10:FF:000011">
    <property type="entry name" value="Transcription initiation factor TFIID subunit 12"/>
    <property type="match status" value="1"/>
</dbReference>
<comment type="similarity">
    <text evidence="2">Belongs to the TAF12 family.</text>
</comment>
<dbReference type="GeneID" id="10500052"/>
<dbReference type="InterPro" id="IPR003228">
    <property type="entry name" value="TFIID_TAF12_dom"/>
</dbReference>
<dbReference type="InterPro" id="IPR009072">
    <property type="entry name" value="Histone-fold"/>
</dbReference>
<dbReference type="EMBL" id="GL871101">
    <property type="protein sequence ID" value="EGC34332.1"/>
    <property type="molecule type" value="Genomic_DNA"/>
</dbReference>
<evidence type="ECO:0000256" key="4">
    <source>
        <dbReference type="ARBA" id="ARBA00023163"/>
    </source>
</evidence>
<dbReference type="CDD" id="cd07981">
    <property type="entry name" value="HFD_TAF12"/>
    <property type="match status" value="1"/>
</dbReference>
<evidence type="ECO:0000313" key="8">
    <source>
        <dbReference type="Proteomes" id="UP000001064"/>
    </source>
</evidence>
<feature type="non-terminal residue" evidence="7">
    <location>
        <position position="104"/>
    </location>
</feature>
<feature type="non-terminal residue" evidence="7">
    <location>
        <position position="1"/>
    </location>
</feature>
<dbReference type="RefSeq" id="XP_003289125.1">
    <property type="nucleotide sequence ID" value="XM_003289077.1"/>
</dbReference>
<dbReference type="KEGG" id="dpp:DICPUDRAFT_11975"/>
<dbReference type="GO" id="GO:0005669">
    <property type="term" value="C:transcription factor TFIID complex"/>
    <property type="evidence" value="ECO:0007669"/>
    <property type="project" value="InterPro"/>
</dbReference>
<accession>F0ZNY8</accession>
<dbReference type="GO" id="GO:0006352">
    <property type="term" value="P:DNA-templated transcription initiation"/>
    <property type="evidence" value="ECO:0007669"/>
    <property type="project" value="InterPro"/>
</dbReference>
<dbReference type="Pfam" id="PF03847">
    <property type="entry name" value="TFIID_20kDa"/>
    <property type="match status" value="1"/>
</dbReference>
<keyword evidence="8" id="KW-1185">Reference proteome</keyword>
<comment type="subcellular location">
    <subcellularLocation>
        <location evidence="1">Nucleus</location>
    </subcellularLocation>
</comment>
<dbReference type="GO" id="GO:0000124">
    <property type="term" value="C:SAGA complex"/>
    <property type="evidence" value="ECO:0007669"/>
    <property type="project" value="InterPro"/>
</dbReference>
<dbReference type="SUPFAM" id="SSF47113">
    <property type="entry name" value="Histone-fold"/>
    <property type="match status" value="1"/>
</dbReference>
<protein>
    <recommendedName>
        <fullName evidence="6">Transcription initiation factor TFIID subunit 12 domain-containing protein</fullName>
    </recommendedName>
</protein>
<sequence length="104" mass="11956">EVLGKRKLTELLQQISPNEKMDDDVEDILSVLADDFVESTVAFACTLAKHRNSSTLEVKDIQCHLEKNWNIRIPGFGNVEQYKTYKKTHFPEPHKLRVAAMKKS</sequence>
<keyword evidence="4" id="KW-0804">Transcription</keyword>
<dbReference type="InterPro" id="IPR037794">
    <property type="entry name" value="TAF12"/>
</dbReference>
<keyword evidence="5" id="KW-0539">Nucleus</keyword>
<dbReference type="Proteomes" id="UP000001064">
    <property type="component" value="Unassembled WGS sequence"/>
</dbReference>
<proteinExistence type="inferred from homology"/>
<dbReference type="OrthoDB" id="2193432at2759"/>
<evidence type="ECO:0000256" key="5">
    <source>
        <dbReference type="ARBA" id="ARBA00023242"/>
    </source>
</evidence>
<dbReference type="eggNOG" id="KOG1142">
    <property type="taxonomic scope" value="Eukaryota"/>
</dbReference>
<gene>
    <name evidence="7" type="ORF">DICPUDRAFT_11975</name>
</gene>
<name>F0ZNY8_DICPU</name>
<dbReference type="STRING" id="5786.F0ZNY8"/>
<reference evidence="8" key="1">
    <citation type="journal article" date="2011" name="Genome Biol.">
        <title>Comparative genomics of the social amoebae Dictyostelium discoideum and Dictyostelium purpureum.</title>
        <authorList>
            <consortium name="US DOE Joint Genome Institute (JGI-PGF)"/>
            <person name="Sucgang R."/>
            <person name="Kuo A."/>
            <person name="Tian X."/>
            <person name="Salerno W."/>
            <person name="Parikh A."/>
            <person name="Feasley C.L."/>
            <person name="Dalin E."/>
            <person name="Tu H."/>
            <person name="Huang E."/>
            <person name="Barry K."/>
            <person name="Lindquist E."/>
            <person name="Shapiro H."/>
            <person name="Bruce D."/>
            <person name="Schmutz J."/>
            <person name="Salamov A."/>
            <person name="Fey P."/>
            <person name="Gaudet P."/>
            <person name="Anjard C."/>
            <person name="Babu M.M."/>
            <person name="Basu S."/>
            <person name="Bushmanova Y."/>
            <person name="van der Wel H."/>
            <person name="Katoh-Kurasawa M."/>
            <person name="Dinh C."/>
            <person name="Coutinho P.M."/>
            <person name="Saito T."/>
            <person name="Elias M."/>
            <person name="Schaap P."/>
            <person name="Kay R.R."/>
            <person name="Henrissat B."/>
            <person name="Eichinger L."/>
            <person name="Rivero F."/>
            <person name="Putnam N.H."/>
            <person name="West C.M."/>
            <person name="Loomis W.F."/>
            <person name="Chisholm R.L."/>
            <person name="Shaulsky G."/>
            <person name="Strassmann J.E."/>
            <person name="Queller D.C."/>
            <person name="Kuspa A."/>
            <person name="Grigoriev I.V."/>
        </authorList>
    </citation>
    <scope>NUCLEOTIDE SEQUENCE [LARGE SCALE GENOMIC DNA]</scope>
    <source>
        <strain evidence="8">QSDP1</strain>
    </source>
</reference>
<dbReference type="InParanoid" id="F0ZNY8"/>
<feature type="domain" description="Transcription initiation factor TFIID subunit 12" evidence="6">
    <location>
        <begin position="4"/>
        <end position="71"/>
    </location>
</feature>
<evidence type="ECO:0000313" key="7">
    <source>
        <dbReference type="EMBL" id="EGC34332.1"/>
    </source>
</evidence>
<keyword evidence="3" id="KW-0805">Transcription regulation</keyword>
<dbReference type="PANTHER" id="PTHR12264:SF21">
    <property type="entry name" value="TRANSCRIPTION INITIATION FACTOR TFIID SUBUNIT 12"/>
    <property type="match status" value="1"/>
</dbReference>
<evidence type="ECO:0000256" key="1">
    <source>
        <dbReference type="ARBA" id="ARBA00004123"/>
    </source>
</evidence>
<evidence type="ECO:0000256" key="2">
    <source>
        <dbReference type="ARBA" id="ARBA00007530"/>
    </source>
</evidence>
<evidence type="ECO:0000259" key="6">
    <source>
        <dbReference type="Pfam" id="PF03847"/>
    </source>
</evidence>
<dbReference type="Gene3D" id="1.10.20.10">
    <property type="entry name" value="Histone, subunit A"/>
    <property type="match status" value="1"/>
</dbReference>
<dbReference type="OMA" id="PANEAHK"/>
<evidence type="ECO:0000256" key="3">
    <source>
        <dbReference type="ARBA" id="ARBA00023015"/>
    </source>
</evidence>